<dbReference type="PANTHER" id="PTHR43768">
    <property type="entry name" value="TREHALOSE 6-PHOSPHATE PHOSPHATASE"/>
    <property type="match status" value="1"/>
</dbReference>
<sequence length="311" mass="32422">MPTGPVLSPMPTNQGKVATAEQVVAAVAASPAATLLATDFDGTLSLIVDDPDAAVPLPGAVQVLQSLASSLGELAVVSGRPIEFLVDRLSGQLSPADQSSADQTAADQTAADQPIADQSGLPDSLTLVGLYGLQQIRHGVRSDHPEAVAWPERVAALASTAETNGPAGMRVELKGLSITLHYRGQPELFDQVEQYALELAATSGLVARTARMSVELHPPIDVDKGTVLLSLARQLAGPVLFLGDDVGDLPAFDALDTLSASGLQVFKILARSEESDDELLRRADLILDGPSAMVALLFQLQAAILDASKNR</sequence>
<dbReference type="EMBL" id="CAFBQW010000045">
    <property type="protein sequence ID" value="CAB5064556.1"/>
    <property type="molecule type" value="Genomic_DNA"/>
</dbReference>
<dbReference type="InterPro" id="IPR044651">
    <property type="entry name" value="OTSB-like"/>
</dbReference>
<keyword evidence="1" id="KW-0378">Hydrolase</keyword>
<dbReference type="SUPFAM" id="SSF56784">
    <property type="entry name" value="HAD-like"/>
    <property type="match status" value="1"/>
</dbReference>
<evidence type="ECO:0000256" key="1">
    <source>
        <dbReference type="ARBA" id="ARBA00022801"/>
    </source>
</evidence>
<dbReference type="AlphaFoldDB" id="A0A6J7LWT7"/>
<dbReference type="GO" id="GO:0004805">
    <property type="term" value="F:trehalose-phosphatase activity"/>
    <property type="evidence" value="ECO:0007669"/>
    <property type="project" value="InterPro"/>
</dbReference>
<dbReference type="InterPro" id="IPR003337">
    <property type="entry name" value="Trehalose_PPase"/>
</dbReference>
<evidence type="ECO:0000313" key="6">
    <source>
        <dbReference type="EMBL" id="CAB5064556.1"/>
    </source>
</evidence>
<dbReference type="InterPro" id="IPR023214">
    <property type="entry name" value="HAD_sf"/>
</dbReference>
<dbReference type="PANTHER" id="PTHR43768:SF3">
    <property type="entry name" value="TREHALOSE 6-PHOSPHATE PHOSPHATASE"/>
    <property type="match status" value="1"/>
</dbReference>
<evidence type="ECO:0000256" key="2">
    <source>
        <dbReference type="SAM" id="MobiDB-lite"/>
    </source>
</evidence>
<evidence type="ECO:0000313" key="4">
    <source>
        <dbReference type="EMBL" id="CAB4971895.1"/>
    </source>
</evidence>
<dbReference type="GO" id="GO:0005992">
    <property type="term" value="P:trehalose biosynthetic process"/>
    <property type="evidence" value="ECO:0007669"/>
    <property type="project" value="InterPro"/>
</dbReference>
<feature type="region of interest" description="Disordered" evidence="2">
    <location>
        <begin position="95"/>
        <end position="118"/>
    </location>
</feature>
<dbReference type="Gene3D" id="3.40.50.1000">
    <property type="entry name" value="HAD superfamily/HAD-like"/>
    <property type="match status" value="2"/>
</dbReference>
<dbReference type="Pfam" id="PF02358">
    <property type="entry name" value="Trehalose_PPase"/>
    <property type="match status" value="2"/>
</dbReference>
<evidence type="ECO:0000313" key="3">
    <source>
        <dbReference type="EMBL" id="CAB4806977.1"/>
    </source>
</evidence>
<dbReference type="InterPro" id="IPR036412">
    <property type="entry name" value="HAD-like_sf"/>
</dbReference>
<dbReference type="EMBL" id="CAFBOG010000029">
    <property type="protein sequence ID" value="CAB4971895.1"/>
    <property type="molecule type" value="Genomic_DNA"/>
</dbReference>
<proteinExistence type="predicted"/>
<name>A0A6J7LWT7_9ZZZZ</name>
<evidence type="ECO:0000313" key="5">
    <source>
        <dbReference type="EMBL" id="CAB5037472.1"/>
    </source>
</evidence>
<gene>
    <name evidence="3" type="ORF">UFOPK3046_00896</name>
    <name evidence="4" type="ORF">UFOPK3914_00475</name>
    <name evidence="5" type="ORF">UFOPK4173_01389</name>
    <name evidence="6" type="ORF">UFOPK4354_00577</name>
</gene>
<dbReference type="EMBL" id="CAFAAQ010000067">
    <property type="protein sequence ID" value="CAB4806977.1"/>
    <property type="molecule type" value="Genomic_DNA"/>
</dbReference>
<accession>A0A6J7LWT7</accession>
<reference evidence="4" key="1">
    <citation type="submission" date="2020-05" db="EMBL/GenBank/DDBJ databases">
        <authorList>
            <person name="Chiriac C."/>
            <person name="Salcher M."/>
            <person name="Ghai R."/>
            <person name="Kavagutti S V."/>
        </authorList>
    </citation>
    <scope>NUCLEOTIDE SEQUENCE</scope>
</reference>
<organism evidence="4">
    <name type="scientific">freshwater metagenome</name>
    <dbReference type="NCBI Taxonomy" id="449393"/>
    <lineage>
        <taxon>unclassified sequences</taxon>
        <taxon>metagenomes</taxon>
        <taxon>ecological metagenomes</taxon>
    </lineage>
</organism>
<protein>
    <submittedName>
        <fullName evidence="4">Unannotated protein</fullName>
    </submittedName>
</protein>
<dbReference type="EMBL" id="CAFBPW010000180">
    <property type="protein sequence ID" value="CAB5037472.1"/>
    <property type="molecule type" value="Genomic_DNA"/>
</dbReference>